<dbReference type="Pfam" id="PF01497">
    <property type="entry name" value="Peripla_BP_2"/>
    <property type="match status" value="1"/>
</dbReference>
<evidence type="ECO:0000313" key="8">
    <source>
        <dbReference type="Proteomes" id="UP001589776"/>
    </source>
</evidence>
<dbReference type="SUPFAM" id="SSF53807">
    <property type="entry name" value="Helical backbone' metal receptor"/>
    <property type="match status" value="1"/>
</dbReference>
<comment type="similarity">
    <text evidence="2">Belongs to the bacterial solute-binding protein 8 family.</text>
</comment>
<dbReference type="RefSeq" id="WP_377474072.1">
    <property type="nucleotide sequence ID" value="NZ_JBHLWN010000110.1"/>
</dbReference>
<dbReference type="PROSITE" id="PS51257">
    <property type="entry name" value="PROKAR_LIPOPROTEIN"/>
    <property type="match status" value="1"/>
</dbReference>
<evidence type="ECO:0000259" key="6">
    <source>
        <dbReference type="PROSITE" id="PS50983"/>
    </source>
</evidence>
<dbReference type="InterPro" id="IPR033870">
    <property type="entry name" value="FatB"/>
</dbReference>
<keyword evidence="3" id="KW-0813">Transport</keyword>
<dbReference type="EMBL" id="JBHLWN010000110">
    <property type="protein sequence ID" value="MFC0216170.1"/>
    <property type="molecule type" value="Genomic_DNA"/>
</dbReference>
<protein>
    <submittedName>
        <fullName evidence="7">Siderophore ABC transporter substrate-binding protein</fullName>
    </submittedName>
</protein>
<evidence type="ECO:0000313" key="7">
    <source>
        <dbReference type="EMBL" id="MFC0216170.1"/>
    </source>
</evidence>
<accession>A0ABV6DU33</accession>
<comment type="subcellular location">
    <subcellularLocation>
        <location evidence="1">Cell envelope</location>
    </subcellularLocation>
</comment>
<dbReference type="CDD" id="cd01140">
    <property type="entry name" value="FatB"/>
    <property type="match status" value="1"/>
</dbReference>
<evidence type="ECO:0000256" key="2">
    <source>
        <dbReference type="ARBA" id="ARBA00008814"/>
    </source>
</evidence>
<reference evidence="7 8" key="1">
    <citation type="submission" date="2024-09" db="EMBL/GenBank/DDBJ databases">
        <authorList>
            <person name="Sun Q."/>
            <person name="Mori K."/>
        </authorList>
    </citation>
    <scope>NUCLEOTIDE SEQUENCE [LARGE SCALE GENOMIC DNA]</scope>
    <source>
        <strain evidence="7 8">CCM 7759</strain>
    </source>
</reference>
<evidence type="ECO:0000256" key="5">
    <source>
        <dbReference type="SAM" id="SignalP"/>
    </source>
</evidence>
<keyword evidence="8" id="KW-1185">Reference proteome</keyword>
<feature type="chain" id="PRO_5045336741" evidence="5">
    <location>
        <begin position="21"/>
        <end position="327"/>
    </location>
</feature>
<dbReference type="Gene3D" id="3.40.50.1980">
    <property type="entry name" value="Nitrogenase molybdenum iron protein domain"/>
    <property type="match status" value="2"/>
</dbReference>
<organism evidence="7 8">
    <name type="scientific">Paenibacillus chartarius</name>
    <dbReference type="NCBI Taxonomy" id="747481"/>
    <lineage>
        <taxon>Bacteria</taxon>
        <taxon>Bacillati</taxon>
        <taxon>Bacillota</taxon>
        <taxon>Bacilli</taxon>
        <taxon>Bacillales</taxon>
        <taxon>Paenibacillaceae</taxon>
        <taxon>Paenibacillus</taxon>
    </lineage>
</organism>
<evidence type="ECO:0000256" key="3">
    <source>
        <dbReference type="ARBA" id="ARBA00022448"/>
    </source>
</evidence>
<dbReference type="InterPro" id="IPR002491">
    <property type="entry name" value="ABC_transptr_periplasmic_BD"/>
</dbReference>
<feature type="signal peptide" evidence="5">
    <location>
        <begin position="1"/>
        <end position="20"/>
    </location>
</feature>
<keyword evidence="4 5" id="KW-0732">Signal</keyword>
<sequence>MKRKVSLLVSLLVGLMVLLAACGGTDSASTSGAGGAAATGAAPAAAVEELTIKHQLGEAKVKKNPKKVVVFDYGALDSLDKLGVEVTGVVQQSLPAYLAKYKDKKYQNIGTLQEPDYEKLSSIQPDLILISGRQQTAYPELSKLAPTVYVGVDTKRYMDSFKENMKLLGQIFGKEAAVETELAAIEKSVKDVQAKAAASNKNALIILANEGAISAFGTGSRFGLIHDVLGVPAVDKSIQVTTHGQSISFEFIAEKNPDYLFVVDRNAVVASTAQANAKSLVENELVKKTKAAANGGIVYLDPSYWYSSGGGLVSVAAMIDEVAKALK</sequence>
<evidence type="ECO:0000256" key="4">
    <source>
        <dbReference type="ARBA" id="ARBA00022729"/>
    </source>
</evidence>
<dbReference type="PANTHER" id="PTHR30532:SF28">
    <property type="entry name" value="PETROBACTIN-BINDING PROTEIN YCLQ"/>
    <property type="match status" value="1"/>
</dbReference>
<gene>
    <name evidence="7" type="ORF">ACFFK0_27620</name>
</gene>
<comment type="caution">
    <text evidence="7">The sequence shown here is derived from an EMBL/GenBank/DDBJ whole genome shotgun (WGS) entry which is preliminary data.</text>
</comment>
<name>A0ABV6DU33_9BACL</name>
<dbReference type="Proteomes" id="UP001589776">
    <property type="component" value="Unassembled WGS sequence"/>
</dbReference>
<feature type="domain" description="Fe/B12 periplasmic-binding" evidence="6">
    <location>
        <begin position="67"/>
        <end position="327"/>
    </location>
</feature>
<dbReference type="InterPro" id="IPR051313">
    <property type="entry name" value="Bact_iron-sidero_bind"/>
</dbReference>
<dbReference type="PROSITE" id="PS50983">
    <property type="entry name" value="FE_B12_PBP"/>
    <property type="match status" value="1"/>
</dbReference>
<proteinExistence type="inferred from homology"/>
<dbReference type="PANTHER" id="PTHR30532">
    <property type="entry name" value="IRON III DICITRATE-BINDING PERIPLASMIC PROTEIN"/>
    <property type="match status" value="1"/>
</dbReference>
<evidence type="ECO:0000256" key="1">
    <source>
        <dbReference type="ARBA" id="ARBA00004196"/>
    </source>
</evidence>